<comment type="caution">
    <text evidence="5">The sequence shown here is derived from an EMBL/GenBank/DDBJ whole genome shotgun (WGS) entry which is preliminary data.</text>
</comment>
<evidence type="ECO:0000256" key="2">
    <source>
        <dbReference type="ARBA" id="ARBA00023125"/>
    </source>
</evidence>
<dbReference type="PANTHER" id="PTHR38445">
    <property type="entry name" value="HTH-TYPE TRANSCRIPTIONAL REPRESSOR YTRA"/>
    <property type="match status" value="1"/>
</dbReference>
<gene>
    <name evidence="5" type="ORF">ITJ42_00100</name>
</gene>
<keyword evidence="1" id="KW-0805">Transcription regulation</keyword>
<name>A0A8I0VFL8_9MICO</name>
<evidence type="ECO:0000256" key="3">
    <source>
        <dbReference type="ARBA" id="ARBA00023163"/>
    </source>
</evidence>
<dbReference type="InterPro" id="IPR036388">
    <property type="entry name" value="WH-like_DNA-bd_sf"/>
</dbReference>
<feature type="domain" description="HTH gntR-type" evidence="4">
    <location>
        <begin position="10"/>
        <end position="78"/>
    </location>
</feature>
<dbReference type="SUPFAM" id="SSF46785">
    <property type="entry name" value="Winged helix' DNA-binding domain"/>
    <property type="match status" value="1"/>
</dbReference>
<dbReference type="Pfam" id="PF00392">
    <property type="entry name" value="GntR"/>
    <property type="match status" value="1"/>
</dbReference>
<dbReference type="SMART" id="SM00345">
    <property type="entry name" value="HTH_GNTR"/>
    <property type="match status" value="1"/>
</dbReference>
<protein>
    <submittedName>
        <fullName evidence="5">GntR family transcriptional regulator</fullName>
    </submittedName>
</protein>
<sequence length="125" mass="13223">MIQIDSSSGMPPYEQIRRQYVHLIQQGALLSGTRLPTVRRLAGDLGLAVNTVARAYKQLEIDGFVATRGRAGTVVAAASNGGRNPAHEAAVVFASTMARLGVTRDEALQLAGAAIDARNHSEGVR</sequence>
<dbReference type="AlphaFoldDB" id="A0A8I0VFL8"/>
<dbReference type="InterPro" id="IPR000524">
    <property type="entry name" value="Tscrpt_reg_HTH_GntR"/>
</dbReference>
<dbReference type="GO" id="GO:0003700">
    <property type="term" value="F:DNA-binding transcription factor activity"/>
    <property type="evidence" value="ECO:0007669"/>
    <property type="project" value="InterPro"/>
</dbReference>
<dbReference type="EMBL" id="JADKRP010000001">
    <property type="protein sequence ID" value="MBF4629614.1"/>
    <property type="molecule type" value="Genomic_DNA"/>
</dbReference>
<evidence type="ECO:0000313" key="5">
    <source>
        <dbReference type="EMBL" id="MBF4629614.1"/>
    </source>
</evidence>
<evidence type="ECO:0000313" key="6">
    <source>
        <dbReference type="Proteomes" id="UP000634579"/>
    </source>
</evidence>
<evidence type="ECO:0000256" key="1">
    <source>
        <dbReference type="ARBA" id="ARBA00023015"/>
    </source>
</evidence>
<proteinExistence type="predicted"/>
<reference evidence="5 6" key="1">
    <citation type="submission" date="2020-10" db="EMBL/GenBank/DDBJ databases">
        <title>Draft genome sequences of plant-associated actinobacteria.</title>
        <authorList>
            <person name="Tarlachkov S.V."/>
            <person name="Starodumova I.P."/>
            <person name="Dorofeeva L.V."/>
            <person name="Prisyazhnaya N.V."/>
            <person name="Roubtsova T.V."/>
            <person name="Chizhov V.N."/>
            <person name="Nadler S.A."/>
            <person name="Subbotin S.A."/>
            <person name="Evtushenko L.I."/>
        </authorList>
    </citation>
    <scope>NUCLEOTIDE SEQUENCE [LARGE SCALE GENOMIC DNA]</scope>
    <source>
        <strain evidence="5 6">VKM Ac-2886</strain>
    </source>
</reference>
<dbReference type="PROSITE" id="PS50949">
    <property type="entry name" value="HTH_GNTR"/>
    <property type="match status" value="1"/>
</dbReference>
<keyword evidence="3" id="KW-0804">Transcription</keyword>
<dbReference type="InterPro" id="IPR036390">
    <property type="entry name" value="WH_DNA-bd_sf"/>
</dbReference>
<organism evidence="5 6">
    <name type="scientific">Clavibacter phaseoli</name>
    <dbReference type="NCBI Taxonomy" id="1734031"/>
    <lineage>
        <taxon>Bacteria</taxon>
        <taxon>Bacillati</taxon>
        <taxon>Actinomycetota</taxon>
        <taxon>Actinomycetes</taxon>
        <taxon>Micrococcales</taxon>
        <taxon>Microbacteriaceae</taxon>
        <taxon>Clavibacter</taxon>
    </lineage>
</organism>
<dbReference type="Proteomes" id="UP000634579">
    <property type="component" value="Unassembled WGS sequence"/>
</dbReference>
<dbReference type="CDD" id="cd07377">
    <property type="entry name" value="WHTH_GntR"/>
    <property type="match status" value="1"/>
</dbReference>
<dbReference type="GO" id="GO:0003677">
    <property type="term" value="F:DNA binding"/>
    <property type="evidence" value="ECO:0007669"/>
    <property type="project" value="UniProtKB-KW"/>
</dbReference>
<keyword evidence="6" id="KW-1185">Reference proteome</keyword>
<keyword evidence="2" id="KW-0238">DNA-binding</keyword>
<dbReference type="PANTHER" id="PTHR38445:SF9">
    <property type="entry name" value="HTH-TYPE TRANSCRIPTIONAL REPRESSOR YTRA"/>
    <property type="match status" value="1"/>
</dbReference>
<evidence type="ECO:0000259" key="4">
    <source>
        <dbReference type="PROSITE" id="PS50949"/>
    </source>
</evidence>
<dbReference type="Gene3D" id="1.10.10.10">
    <property type="entry name" value="Winged helix-like DNA-binding domain superfamily/Winged helix DNA-binding domain"/>
    <property type="match status" value="1"/>
</dbReference>
<accession>A0A8I0VFL8</accession>